<dbReference type="EMBL" id="NKYE01000010">
    <property type="protein sequence ID" value="OZM71973.1"/>
    <property type="molecule type" value="Genomic_DNA"/>
</dbReference>
<dbReference type="InterPro" id="IPR026496">
    <property type="entry name" value="GRASP_targ"/>
</dbReference>
<accession>A0A263D0L7</accession>
<feature type="compositionally biased region" description="Basic residues" evidence="1">
    <location>
        <begin position="1"/>
        <end position="10"/>
    </location>
</feature>
<feature type="compositionally biased region" description="Basic and acidic residues" evidence="1">
    <location>
        <begin position="42"/>
        <end position="57"/>
    </location>
</feature>
<evidence type="ECO:0000256" key="1">
    <source>
        <dbReference type="SAM" id="MobiDB-lite"/>
    </source>
</evidence>
<sequence length="256" mass="27696">MSTRQARRPNPRSPPHPRDTSTYRGRGWADDPPRPAPVRPPFQREHGCGQGTRRDVRLVPARPAARSGTAGARLRTAGRRRGPARPCHRTRRPDRGAADRRAAARGRGGTDRPRRTPGGGGWFPRPPVPAGFHRAAPALRRDGPTGRTAVMPAATDPSDPIASHSARFPLDGFSTTPRPADLPAPAGLRPFGLRRACGGGTTRRLPSHSYDPVRQLAVDLRGRPLVELSLMGDPTAERTGHVDGEDEPSSTDWIND</sequence>
<dbReference type="OrthoDB" id="3694020at2"/>
<protein>
    <recommendedName>
        <fullName evidence="4">ATP-grasp-modified RiPP</fullName>
    </recommendedName>
</protein>
<feature type="compositionally biased region" description="Basic and acidic residues" evidence="1">
    <location>
        <begin position="16"/>
        <end position="33"/>
    </location>
</feature>
<name>A0A263D0L7_9PSEU</name>
<comment type="caution">
    <text evidence="2">The sequence shown here is derived from an EMBL/GenBank/DDBJ whole genome shotgun (WGS) entry which is preliminary data.</text>
</comment>
<gene>
    <name evidence="2" type="ORF">CFN78_17695</name>
</gene>
<reference evidence="2 3" key="1">
    <citation type="submission" date="2017-07" db="EMBL/GenBank/DDBJ databases">
        <title>Amycolatopsis antarcticus sp. nov., isolated from the surface of an Antarcticus brown macroalga.</title>
        <authorList>
            <person name="Wang J."/>
            <person name="Leiva S."/>
            <person name="Huang J."/>
            <person name="Huang Y."/>
        </authorList>
    </citation>
    <scope>NUCLEOTIDE SEQUENCE [LARGE SCALE GENOMIC DNA]</scope>
    <source>
        <strain evidence="2 3">AU-G6</strain>
    </source>
</reference>
<feature type="region of interest" description="Disordered" evidence="1">
    <location>
        <begin position="1"/>
        <end position="191"/>
    </location>
</feature>
<feature type="region of interest" description="Disordered" evidence="1">
    <location>
        <begin position="230"/>
        <end position="256"/>
    </location>
</feature>
<feature type="compositionally biased region" description="Acidic residues" evidence="1">
    <location>
        <begin position="244"/>
        <end position="256"/>
    </location>
</feature>
<feature type="compositionally biased region" description="Basic residues" evidence="1">
    <location>
        <begin position="76"/>
        <end position="92"/>
    </location>
</feature>
<evidence type="ECO:0000313" key="2">
    <source>
        <dbReference type="EMBL" id="OZM71973.1"/>
    </source>
</evidence>
<evidence type="ECO:0000313" key="3">
    <source>
        <dbReference type="Proteomes" id="UP000242444"/>
    </source>
</evidence>
<proteinExistence type="predicted"/>
<dbReference type="AlphaFoldDB" id="A0A263D0L7"/>
<organism evidence="2 3">
    <name type="scientific">Amycolatopsis antarctica</name>
    <dbReference type="NCBI Taxonomy" id="1854586"/>
    <lineage>
        <taxon>Bacteria</taxon>
        <taxon>Bacillati</taxon>
        <taxon>Actinomycetota</taxon>
        <taxon>Actinomycetes</taxon>
        <taxon>Pseudonocardiales</taxon>
        <taxon>Pseudonocardiaceae</taxon>
        <taxon>Amycolatopsis</taxon>
    </lineage>
</organism>
<keyword evidence="3" id="KW-1185">Reference proteome</keyword>
<feature type="compositionally biased region" description="Low complexity" evidence="1">
    <location>
        <begin position="64"/>
        <end position="75"/>
    </location>
</feature>
<dbReference type="InParanoid" id="A0A263D0L7"/>
<evidence type="ECO:0008006" key="4">
    <source>
        <dbReference type="Google" id="ProtNLM"/>
    </source>
</evidence>
<dbReference type="NCBIfam" id="TIGR04186">
    <property type="entry name" value="GRASP_targ"/>
    <property type="match status" value="1"/>
</dbReference>
<dbReference type="Proteomes" id="UP000242444">
    <property type="component" value="Unassembled WGS sequence"/>
</dbReference>
<feature type="compositionally biased region" description="Basic and acidic residues" evidence="1">
    <location>
        <begin position="93"/>
        <end position="114"/>
    </location>
</feature>